<evidence type="ECO:0000256" key="1">
    <source>
        <dbReference type="SAM" id="MobiDB-lite"/>
    </source>
</evidence>
<reference evidence="2" key="1">
    <citation type="submission" date="2014-07" db="EMBL/GenBank/DDBJ databases">
        <authorList>
            <person name="Urmite Genomes Urmite Genomes"/>
        </authorList>
    </citation>
    <scope>NUCLEOTIDE SEQUENCE</scope>
    <source>
        <strain evidence="2">11W110_air</strain>
    </source>
</reference>
<dbReference type="PATRIC" id="fig|1461584.3.peg.609"/>
<accession>A0A078MPF3</accession>
<sequence length="160" mass="16486">MISLPPPVVSLATAAATGALTLLRPADWRPAVRRAYVWLPGAAAAGGVLWATRPGRNPGRKDGAPAESAAAPAAKSDGVDAPGREPRKSLAARTLVSLTAAVIITALQAGSLKVDADIERRLAGYGLRRPRRWMAAGAAAASLALDLMRDASQPARKPRG</sequence>
<evidence type="ECO:0000313" key="2">
    <source>
        <dbReference type="EMBL" id="CEA07307.1"/>
    </source>
</evidence>
<dbReference type="EMBL" id="LN483070">
    <property type="protein sequence ID" value="CEA07307.1"/>
    <property type="molecule type" value="Genomic_DNA"/>
</dbReference>
<gene>
    <name evidence="2" type="ORF">BN1051_00619</name>
</gene>
<feature type="region of interest" description="Disordered" evidence="1">
    <location>
        <begin position="54"/>
        <end position="86"/>
    </location>
</feature>
<proteinExistence type="predicted"/>
<protein>
    <submittedName>
        <fullName evidence="2">Uncharacterized protein</fullName>
    </submittedName>
</protein>
<organism evidence="2">
    <name type="scientific">Arthrobacter saudimassiliensis</name>
    <dbReference type="NCBI Taxonomy" id="1461584"/>
    <lineage>
        <taxon>Bacteria</taxon>
        <taxon>Bacillati</taxon>
        <taxon>Actinomycetota</taxon>
        <taxon>Actinomycetes</taxon>
        <taxon>Micrococcales</taxon>
        <taxon>Micrococcaceae</taxon>
        <taxon>Arthrobacter</taxon>
    </lineage>
</organism>
<name>A0A078MPF3_9MICC</name>
<dbReference type="AlphaFoldDB" id="A0A078MPF3"/>
<feature type="compositionally biased region" description="Low complexity" evidence="1">
    <location>
        <begin position="65"/>
        <end position="76"/>
    </location>
</feature>